<gene>
    <name evidence="3" type="ORF">UFOPK3773_01715</name>
</gene>
<dbReference type="Pfam" id="PF13561">
    <property type="entry name" value="adh_short_C2"/>
    <property type="match status" value="1"/>
</dbReference>
<dbReference type="SUPFAM" id="SSF51735">
    <property type="entry name" value="NAD(P)-binding Rossmann-fold domains"/>
    <property type="match status" value="1"/>
</dbReference>
<comment type="similarity">
    <text evidence="1">Belongs to the short-chain dehydrogenases/reductases (SDR) family.</text>
</comment>
<name>A0A6J7KKL3_9ZZZZ</name>
<evidence type="ECO:0000313" key="3">
    <source>
        <dbReference type="EMBL" id="CAB4956396.1"/>
    </source>
</evidence>
<dbReference type="InterPro" id="IPR002347">
    <property type="entry name" value="SDR_fam"/>
</dbReference>
<evidence type="ECO:0000256" key="2">
    <source>
        <dbReference type="ARBA" id="ARBA00023002"/>
    </source>
</evidence>
<accession>A0A6J7KKL3</accession>
<dbReference type="PANTHER" id="PTHR42760">
    <property type="entry name" value="SHORT-CHAIN DEHYDROGENASES/REDUCTASES FAMILY MEMBER"/>
    <property type="match status" value="1"/>
</dbReference>
<dbReference type="Gene3D" id="3.40.50.720">
    <property type="entry name" value="NAD(P)-binding Rossmann-like Domain"/>
    <property type="match status" value="1"/>
</dbReference>
<proteinExistence type="inferred from homology"/>
<dbReference type="AlphaFoldDB" id="A0A6J7KKL3"/>
<reference evidence="3" key="1">
    <citation type="submission" date="2020-05" db="EMBL/GenBank/DDBJ databases">
        <authorList>
            <person name="Chiriac C."/>
            <person name="Salcher M."/>
            <person name="Ghai R."/>
            <person name="Kavagutti S V."/>
        </authorList>
    </citation>
    <scope>NUCLEOTIDE SEQUENCE</scope>
</reference>
<organism evidence="3">
    <name type="scientific">freshwater metagenome</name>
    <dbReference type="NCBI Taxonomy" id="449393"/>
    <lineage>
        <taxon>unclassified sequences</taxon>
        <taxon>metagenomes</taxon>
        <taxon>ecological metagenomes</taxon>
    </lineage>
</organism>
<dbReference type="EMBL" id="CAFBNF010000227">
    <property type="protein sequence ID" value="CAB4956396.1"/>
    <property type="molecule type" value="Genomic_DNA"/>
</dbReference>
<dbReference type="PANTHER" id="PTHR42760:SF133">
    <property type="entry name" value="3-OXOACYL-[ACYL-CARRIER-PROTEIN] REDUCTASE"/>
    <property type="match status" value="1"/>
</dbReference>
<dbReference type="InterPro" id="IPR036291">
    <property type="entry name" value="NAD(P)-bd_dom_sf"/>
</dbReference>
<dbReference type="GO" id="GO:0016616">
    <property type="term" value="F:oxidoreductase activity, acting on the CH-OH group of donors, NAD or NADP as acceptor"/>
    <property type="evidence" value="ECO:0007669"/>
    <property type="project" value="TreeGrafter"/>
</dbReference>
<keyword evidence="2" id="KW-0560">Oxidoreductase</keyword>
<evidence type="ECO:0000256" key="1">
    <source>
        <dbReference type="ARBA" id="ARBA00006484"/>
    </source>
</evidence>
<protein>
    <submittedName>
        <fullName evidence="3">Unannotated protein</fullName>
    </submittedName>
</protein>
<sequence>MNAVCPGTIDTPLLAVKGGVYERIGGAAGRTPEEYRERLARQIPLRRFGQPDDVASAVEFLLSDRASFITGEALNVTGGQEVH</sequence>